<dbReference type="InterPro" id="IPR013083">
    <property type="entry name" value="Znf_RING/FYVE/PHD"/>
</dbReference>
<dbReference type="InterPro" id="IPR001841">
    <property type="entry name" value="Znf_RING"/>
</dbReference>
<evidence type="ECO:0000313" key="7">
    <source>
        <dbReference type="Proteomes" id="UP000015104"/>
    </source>
</evidence>
<reference evidence="6" key="2">
    <citation type="submission" date="2015-06" db="UniProtKB">
        <authorList>
            <consortium name="EnsemblMetazoa"/>
        </authorList>
    </citation>
    <scope>IDENTIFICATION</scope>
</reference>
<dbReference type="EMBL" id="CAEY01000164">
    <property type="status" value="NOT_ANNOTATED_CDS"/>
    <property type="molecule type" value="Genomic_DNA"/>
</dbReference>
<evidence type="ECO:0000256" key="4">
    <source>
        <dbReference type="PROSITE-ProRule" id="PRU00175"/>
    </source>
</evidence>
<dbReference type="SMART" id="SM00184">
    <property type="entry name" value="RING"/>
    <property type="match status" value="1"/>
</dbReference>
<dbReference type="HOGENOM" id="CLU_1663035_0_0_1"/>
<dbReference type="AlphaFoldDB" id="T1KJT3"/>
<evidence type="ECO:0000259" key="5">
    <source>
        <dbReference type="PROSITE" id="PS50089"/>
    </source>
</evidence>
<protein>
    <recommendedName>
        <fullName evidence="5">RING-type domain-containing protein</fullName>
    </recommendedName>
</protein>
<dbReference type="Proteomes" id="UP000015104">
    <property type="component" value="Unassembled WGS sequence"/>
</dbReference>
<feature type="domain" description="RING-type" evidence="5">
    <location>
        <begin position="45"/>
        <end position="96"/>
    </location>
</feature>
<evidence type="ECO:0000313" key="6">
    <source>
        <dbReference type="EnsemblMetazoa" id="tetur13g01090.1"/>
    </source>
</evidence>
<dbReference type="SUPFAM" id="SSF57850">
    <property type="entry name" value="RING/U-box"/>
    <property type="match status" value="1"/>
</dbReference>
<dbReference type="PANTHER" id="PTHR12109">
    <property type="entry name" value="RING FINGER PROTEIN 141-RELATED"/>
    <property type="match status" value="1"/>
</dbReference>
<evidence type="ECO:0000256" key="2">
    <source>
        <dbReference type="ARBA" id="ARBA00022771"/>
    </source>
</evidence>
<keyword evidence="2 4" id="KW-0863">Zinc-finger</keyword>
<dbReference type="Pfam" id="PF00097">
    <property type="entry name" value="zf-C3HC4"/>
    <property type="match status" value="1"/>
</dbReference>
<dbReference type="GO" id="GO:0008270">
    <property type="term" value="F:zinc ion binding"/>
    <property type="evidence" value="ECO:0007669"/>
    <property type="project" value="UniProtKB-KW"/>
</dbReference>
<accession>T1KJT3</accession>
<evidence type="ECO:0000256" key="3">
    <source>
        <dbReference type="ARBA" id="ARBA00022833"/>
    </source>
</evidence>
<dbReference type="Gene3D" id="3.30.40.10">
    <property type="entry name" value="Zinc/RING finger domain, C3HC4 (zinc finger)"/>
    <property type="match status" value="1"/>
</dbReference>
<dbReference type="InterPro" id="IPR047126">
    <property type="entry name" value="RNF141-like"/>
</dbReference>
<sequence>MLIFNDREIEQKDVNITPLSLDIGNGVDVFVDIVWTDDSLADIECPICLSTITERCYNFPCNHLLCINCSLKWFFDTTVRTFSYDEERSNGCPLCRAQVEQFHFKISDQVITVDHRFLGNLSDDELFDWTSLHLNCGFRRTKEQIDVPVKYLPTGFGGY</sequence>
<dbReference type="InterPro" id="IPR018957">
    <property type="entry name" value="Znf_C3HC4_RING-type"/>
</dbReference>
<evidence type="ECO:0000256" key="1">
    <source>
        <dbReference type="ARBA" id="ARBA00022723"/>
    </source>
</evidence>
<name>T1KJT3_TETUR</name>
<organism evidence="6 7">
    <name type="scientific">Tetranychus urticae</name>
    <name type="common">Two-spotted spider mite</name>
    <dbReference type="NCBI Taxonomy" id="32264"/>
    <lineage>
        <taxon>Eukaryota</taxon>
        <taxon>Metazoa</taxon>
        <taxon>Ecdysozoa</taxon>
        <taxon>Arthropoda</taxon>
        <taxon>Chelicerata</taxon>
        <taxon>Arachnida</taxon>
        <taxon>Acari</taxon>
        <taxon>Acariformes</taxon>
        <taxon>Trombidiformes</taxon>
        <taxon>Prostigmata</taxon>
        <taxon>Eleutherengona</taxon>
        <taxon>Raphignathae</taxon>
        <taxon>Tetranychoidea</taxon>
        <taxon>Tetranychidae</taxon>
        <taxon>Tetranychus</taxon>
    </lineage>
</organism>
<dbReference type="EnsemblMetazoa" id="tetur13g01090.1">
    <property type="protein sequence ID" value="tetur13g01090.1"/>
    <property type="gene ID" value="tetur13g01090"/>
</dbReference>
<dbReference type="PROSITE" id="PS50089">
    <property type="entry name" value="ZF_RING_2"/>
    <property type="match status" value="1"/>
</dbReference>
<keyword evidence="7" id="KW-1185">Reference proteome</keyword>
<reference evidence="7" key="1">
    <citation type="submission" date="2011-08" db="EMBL/GenBank/DDBJ databases">
        <authorList>
            <person name="Rombauts S."/>
        </authorList>
    </citation>
    <scope>NUCLEOTIDE SEQUENCE</scope>
    <source>
        <strain evidence="7">London</strain>
    </source>
</reference>
<proteinExistence type="predicted"/>
<keyword evidence="1" id="KW-0479">Metal-binding</keyword>
<keyword evidence="3" id="KW-0862">Zinc</keyword>